<dbReference type="Proteomes" id="UP000240883">
    <property type="component" value="Unassembled WGS sequence"/>
</dbReference>
<dbReference type="AlphaFoldDB" id="A0A2T2PAG9"/>
<evidence type="ECO:0000313" key="1">
    <source>
        <dbReference type="EMBL" id="PSN74662.1"/>
    </source>
</evidence>
<name>A0A2T2PAG9_CORCC</name>
<reference evidence="1 2" key="1">
    <citation type="journal article" date="2018" name="Front. Microbiol.">
        <title>Genome-Wide Analysis of Corynespora cassiicola Leaf Fall Disease Putative Effectors.</title>
        <authorList>
            <person name="Lopez D."/>
            <person name="Ribeiro S."/>
            <person name="Label P."/>
            <person name="Fumanal B."/>
            <person name="Venisse J.S."/>
            <person name="Kohler A."/>
            <person name="de Oliveira R.R."/>
            <person name="Labutti K."/>
            <person name="Lipzen A."/>
            <person name="Lail K."/>
            <person name="Bauer D."/>
            <person name="Ohm R.A."/>
            <person name="Barry K.W."/>
            <person name="Spatafora J."/>
            <person name="Grigoriev I.V."/>
            <person name="Martin F.M."/>
            <person name="Pujade-Renaud V."/>
        </authorList>
    </citation>
    <scope>NUCLEOTIDE SEQUENCE [LARGE SCALE GENOMIC DNA]</scope>
    <source>
        <strain evidence="1 2">Philippines</strain>
    </source>
</reference>
<evidence type="ECO:0000313" key="2">
    <source>
        <dbReference type="Proteomes" id="UP000240883"/>
    </source>
</evidence>
<gene>
    <name evidence="1" type="ORF">BS50DRAFT_581453</name>
</gene>
<dbReference type="EMBL" id="KZ678128">
    <property type="protein sequence ID" value="PSN74662.1"/>
    <property type="molecule type" value="Genomic_DNA"/>
</dbReference>
<proteinExistence type="predicted"/>
<organism evidence="1 2">
    <name type="scientific">Corynespora cassiicola Philippines</name>
    <dbReference type="NCBI Taxonomy" id="1448308"/>
    <lineage>
        <taxon>Eukaryota</taxon>
        <taxon>Fungi</taxon>
        <taxon>Dikarya</taxon>
        <taxon>Ascomycota</taxon>
        <taxon>Pezizomycotina</taxon>
        <taxon>Dothideomycetes</taxon>
        <taxon>Pleosporomycetidae</taxon>
        <taxon>Pleosporales</taxon>
        <taxon>Corynesporascaceae</taxon>
        <taxon>Corynespora</taxon>
    </lineage>
</organism>
<protein>
    <submittedName>
        <fullName evidence="1">Uncharacterized protein</fullName>
    </submittedName>
</protein>
<keyword evidence="2" id="KW-1185">Reference proteome</keyword>
<accession>A0A2T2PAG9</accession>
<sequence>MSCSELPNSELPMQLDKQLHSLYYYNTRTVTMENYFQSIADSRYRRTRNTRNQHVLLNRQIRSCESEIQSLKNSLGSYKAHHESLKARRREQEEALKTSCFEISNYSSRALCLAIHRRLPPELRIIIYEEYWRLSATETTKVNCIEPITGPPPLPIPDPISAIWTFDRWQQAHMIPTKLLDRAASEEIVEAMYHTLNFAFNGSPRELEVALSCDTFGWGIIPKHHIKSISVFINGNFDSKRDFIGLTETSVRRTTNILLSMNCIRKLKVEIIFAARVSRGWGGYDWLF</sequence>